<dbReference type="AlphaFoldDB" id="A0A1U7DMB8"/>
<dbReference type="InterPro" id="IPR036928">
    <property type="entry name" value="AS_sf"/>
</dbReference>
<dbReference type="InterPro" id="IPR000120">
    <property type="entry name" value="Amidase"/>
</dbReference>
<keyword evidence="2" id="KW-1185">Reference proteome</keyword>
<dbReference type="SUPFAM" id="SSF75304">
    <property type="entry name" value="Amidase signature (AS) enzymes"/>
    <property type="match status" value="1"/>
</dbReference>
<dbReference type="InterPro" id="IPR023631">
    <property type="entry name" value="Amidase_dom"/>
</dbReference>
<dbReference type="Proteomes" id="UP000187266">
    <property type="component" value="Chromosome"/>
</dbReference>
<accession>A0A2M9D593</accession>
<dbReference type="GO" id="GO:0003824">
    <property type="term" value="F:catalytic activity"/>
    <property type="evidence" value="ECO:0007669"/>
    <property type="project" value="InterPro"/>
</dbReference>
<evidence type="ECO:0000313" key="1">
    <source>
        <dbReference type="EMBL" id="APX91122.1"/>
    </source>
</evidence>
<name>A0A1U7DMB8_9RHOB</name>
<evidence type="ECO:0000313" key="2">
    <source>
        <dbReference type="Proteomes" id="UP000187266"/>
    </source>
</evidence>
<accession>A0A1U7DMB8</accession>
<dbReference type="PANTHER" id="PTHR11895:SF151">
    <property type="entry name" value="GLUTAMYL-TRNA(GLN) AMIDOTRANSFERASE SUBUNIT A"/>
    <property type="match status" value="1"/>
</dbReference>
<reference evidence="1 2" key="1">
    <citation type="submission" date="2017-01" db="EMBL/GenBank/DDBJ databases">
        <title>Genomic analysis of Xuhuaishuia manganoxidans DY6-4.</title>
        <authorList>
            <person name="Wang X."/>
        </authorList>
    </citation>
    <scope>NUCLEOTIDE SEQUENCE [LARGE SCALE GENOMIC DNA]</scope>
    <source>
        <strain evidence="1 2">DY6-4</strain>
    </source>
</reference>
<dbReference type="Pfam" id="PF01425">
    <property type="entry name" value="Amidase"/>
    <property type="match status" value="1"/>
</dbReference>
<dbReference type="RefSeq" id="WP_076981139.1">
    <property type="nucleotide sequence ID" value="NZ_CP019124.1"/>
</dbReference>
<organism evidence="1 2">
    <name type="scientific">Brevirhabdus pacifica</name>
    <dbReference type="NCBI Taxonomy" id="1267768"/>
    <lineage>
        <taxon>Bacteria</taxon>
        <taxon>Pseudomonadati</taxon>
        <taxon>Pseudomonadota</taxon>
        <taxon>Alphaproteobacteria</taxon>
        <taxon>Rhodobacterales</taxon>
        <taxon>Paracoccaceae</taxon>
        <taxon>Brevirhabdus</taxon>
    </lineage>
</organism>
<dbReference type="OrthoDB" id="9777859at2"/>
<dbReference type="PANTHER" id="PTHR11895">
    <property type="entry name" value="TRANSAMIDASE"/>
    <property type="match status" value="1"/>
</dbReference>
<dbReference type="STRING" id="1267768.BV394_11425"/>
<gene>
    <name evidence="1" type="ORF">BV394_11425</name>
</gene>
<protein>
    <submittedName>
        <fullName evidence="1">Glutamyl-tRNA amidotransferase</fullName>
    </submittedName>
</protein>
<proteinExistence type="predicted"/>
<dbReference type="Gene3D" id="3.90.1300.10">
    <property type="entry name" value="Amidase signature (AS) domain"/>
    <property type="match status" value="1"/>
</dbReference>
<dbReference type="EMBL" id="CP019124">
    <property type="protein sequence ID" value="APX91122.1"/>
    <property type="molecule type" value="Genomic_DNA"/>
</dbReference>
<sequence length="446" mass="48330">MDREPPNNLSAVEAADRIREGWFSSVDLVKACLAHIDATDGQVRAWAHVDREGALAQAEQADQIRRAGRAMGPLHGIPVGLKDIIDTAGLPTERGSPIFSGRVPEADAALVDRLREAGAVILGKTVTTEMAFMHPSETRNPHNTAHSPGGSSSGSAAAVAAYHVPLAVGTQTNGSVIRPAAFCGTVGFKPTRGVISRRGVLQTSETLDQIGVMARTVEDAALLCDAIKGYDPTDRDSFARPRPAMRDGYLSDVPLPPSLAVYDLPFDDRRSPDMVEAMDEVIALLGADRVERLPAPPAFSNLPNVQRRIHLYELARHQAEVFDKSWDQLSETIRPLVTEGRAISDEDYADAIELRQMAQEYFTMFFYDYDAVLCPAAPGEAPRMDEGTGDPIYSTLWTLAGLPCLTLPLMTGGQGLPMGLQLVGSFEGDDRLLRTARWLEKTLTEG</sequence>